<dbReference type="InterPro" id="IPR037460">
    <property type="entry name" value="SEST-like"/>
</dbReference>
<keyword evidence="2" id="KW-1185">Reference proteome</keyword>
<keyword evidence="1" id="KW-0378">Hydrolase</keyword>
<dbReference type="SUPFAM" id="SSF52266">
    <property type="entry name" value="SGNH hydrolase"/>
    <property type="match status" value="1"/>
</dbReference>
<evidence type="ECO:0000313" key="1">
    <source>
        <dbReference type="EMBL" id="KAK3367566.1"/>
    </source>
</evidence>
<dbReference type="InterPro" id="IPR036514">
    <property type="entry name" value="SGNH_hydro_sf"/>
</dbReference>
<evidence type="ECO:0000313" key="2">
    <source>
        <dbReference type="Proteomes" id="UP001285441"/>
    </source>
</evidence>
<comment type="caution">
    <text evidence="1">The sequence shown here is derived from an EMBL/GenBank/DDBJ whole genome shotgun (WGS) entry which is preliminary data.</text>
</comment>
<dbReference type="EMBL" id="JAULSW010000011">
    <property type="protein sequence ID" value="KAK3367566.1"/>
    <property type="molecule type" value="Genomic_DNA"/>
</dbReference>
<dbReference type="GO" id="GO:0006629">
    <property type="term" value="P:lipid metabolic process"/>
    <property type="evidence" value="ECO:0007669"/>
    <property type="project" value="TreeGrafter"/>
</dbReference>
<reference evidence="1" key="1">
    <citation type="journal article" date="2023" name="Mol. Phylogenet. Evol.">
        <title>Genome-scale phylogeny and comparative genomics of the fungal order Sordariales.</title>
        <authorList>
            <person name="Hensen N."/>
            <person name="Bonometti L."/>
            <person name="Westerberg I."/>
            <person name="Brannstrom I.O."/>
            <person name="Guillou S."/>
            <person name="Cros-Aarteil S."/>
            <person name="Calhoun S."/>
            <person name="Haridas S."/>
            <person name="Kuo A."/>
            <person name="Mondo S."/>
            <person name="Pangilinan J."/>
            <person name="Riley R."/>
            <person name="LaButti K."/>
            <person name="Andreopoulos B."/>
            <person name="Lipzen A."/>
            <person name="Chen C."/>
            <person name="Yan M."/>
            <person name="Daum C."/>
            <person name="Ng V."/>
            <person name="Clum A."/>
            <person name="Steindorff A."/>
            <person name="Ohm R.A."/>
            <person name="Martin F."/>
            <person name="Silar P."/>
            <person name="Natvig D.O."/>
            <person name="Lalanne C."/>
            <person name="Gautier V."/>
            <person name="Ament-Velasquez S.L."/>
            <person name="Kruys A."/>
            <person name="Hutchinson M.I."/>
            <person name="Powell A.J."/>
            <person name="Barry K."/>
            <person name="Miller A.N."/>
            <person name="Grigoriev I.V."/>
            <person name="Debuchy R."/>
            <person name="Gladieux P."/>
            <person name="Hiltunen Thoren M."/>
            <person name="Johannesson H."/>
        </authorList>
    </citation>
    <scope>NUCLEOTIDE SEQUENCE</scope>
    <source>
        <strain evidence="1">CBS 232.78</strain>
    </source>
</reference>
<reference evidence="1" key="2">
    <citation type="submission" date="2023-06" db="EMBL/GenBank/DDBJ databases">
        <authorList>
            <consortium name="Lawrence Berkeley National Laboratory"/>
            <person name="Haridas S."/>
            <person name="Hensen N."/>
            <person name="Bonometti L."/>
            <person name="Westerberg I."/>
            <person name="Brannstrom I.O."/>
            <person name="Guillou S."/>
            <person name="Cros-Aarteil S."/>
            <person name="Calhoun S."/>
            <person name="Kuo A."/>
            <person name="Mondo S."/>
            <person name="Pangilinan J."/>
            <person name="Riley R."/>
            <person name="LaButti K."/>
            <person name="Andreopoulos B."/>
            <person name="Lipzen A."/>
            <person name="Chen C."/>
            <person name="Yanf M."/>
            <person name="Daum C."/>
            <person name="Ng V."/>
            <person name="Clum A."/>
            <person name="Steindorff A."/>
            <person name="Ohm R."/>
            <person name="Martin F."/>
            <person name="Silar P."/>
            <person name="Natvig D."/>
            <person name="Lalanne C."/>
            <person name="Gautier V."/>
            <person name="Ament-velasquez S.L."/>
            <person name="Kruys A."/>
            <person name="Hutchinson M.I."/>
            <person name="Powell A.J."/>
            <person name="Barry K."/>
            <person name="Miller A.N."/>
            <person name="Grigoriev I.V."/>
            <person name="Debuchy R."/>
            <person name="Gladieux P."/>
            <person name="Thoren M.H."/>
            <person name="Johannesson H."/>
        </authorList>
    </citation>
    <scope>NUCLEOTIDE SEQUENCE</scope>
    <source>
        <strain evidence="1">CBS 232.78</strain>
    </source>
</reference>
<organism evidence="1 2">
    <name type="scientific">Podospora didyma</name>
    <dbReference type="NCBI Taxonomy" id="330526"/>
    <lineage>
        <taxon>Eukaryota</taxon>
        <taxon>Fungi</taxon>
        <taxon>Dikarya</taxon>
        <taxon>Ascomycota</taxon>
        <taxon>Pezizomycotina</taxon>
        <taxon>Sordariomycetes</taxon>
        <taxon>Sordariomycetidae</taxon>
        <taxon>Sordariales</taxon>
        <taxon>Podosporaceae</taxon>
        <taxon>Podospora</taxon>
    </lineage>
</organism>
<accession>A0AAE0K048</accession>
<dbReference type="PANTHER" id="PTHR37981:SF1">
    <property type="entry name" value="SGNH HYDROLASE-TYPE ESTERASE DOMAIN-CONTAINING PROTEIN"/>
    <property type="match status" value="1"/>
</dbReference>
<dbReference type="AlphaFoldDB" id="A0AAE0K048"/>
<proteinExistence type="predicted"/>
<dbReference type="PANTHER" id="PTHR37981">
    <property type="entry name" value="LIPASE 2"/>
    <property type="match status" value="1"/>
</dbReference>
<dbReference type="GO" id="GO:0016788">
    <property type="term" value="F:hydrolase activity, acting on ester bonds"/>
    <property type="evidence" value="ECO:0007669"/>
    <property type="project" value="InterPro"/>
</dbReference>
<dbReference type="Proteomes" id="UP001285441">
    <property type="component" value="Unassembled WGS sequence"/>
</dbReference>
<sequence length="272" mass="30466">MKLQPLPTSLLVIGTFGSANGTVPGASRANEAPTAGKKYLALGDSFAEAIGAGRFIDPNLLPDGENHNRCARMDGSYPMQFLPMMKDLVADPIDFFACSGDKLDNIDNQLNKLTGNTVDIVSLSISGNDFFFNDVIHVSTFTRGGAKPAQEVCDKKIEFSDWAIKQEETWEKYRAKVKDMRNHNPGGKIYITGYARFWSIDMPPSNDDECSRKKLFHTSSLFPDWFPNLLKNRIGTLMMAARNRRLMNFRVLDINDRIGRQSFEARYPIVGP</sequence>
<gene>
    <name evidence="1" type="ORF">B0H63DRAFT_455655</name>
</gene>
<protein>
    <submittedName>
        <fullName evidence="1">SGNH hydrolase-type esterase domain-containing protein</fullName>
    </submittedName>
</protein>
<name>A0AAE0K048_9PEZI</name>
<dbReference type="Gene3D" id="3.40.50.1110">
    <property type="entry name" value="SGNH hydrolase"/>
    <property type="match status" value="1"/>
</dbReference>